<proteinExistence type="predicted"/>
<dbReference type="PANTHER" id="PTHR33067:SF35">
    <property type="entry name" value="ASPARTIC PEPTIDASE DDI1-TYPE DOMAIN-CONTAINING PROTEIN"/>
    <property type="match status" value="1"/>
</dbReference>
<dbReference type="Proteomes" id="UP001151760">
    <property type="component" value="Unassembled WGS sequence"/>
</dbReference>
<sequence>MDEDKLVPIILGQPFLAIARAVIDVHEGKLSLRVGSETVTFNIRKSMKSKHSHDDYLYCVDHTAKLVQEQWVDTINHDRKWTEEEEEDSNKVLAVSFYPRIKPENNQLPVVISSALSTVKKARLLEVLRNHKRATACSIADIKGIDSSFENANAPIVTKIVDGKETAIPPTSVEEKVQRRAELKARNTLLMALPNEHQLKFNTYKDAKTLMQAIENRFGGNIATKKTQKNLLKQQYENFAASNTKVIEQTYERLQKLISQLEMHEIETLSLDDLFNNLKAYESEVKGTSSSTTNSHNVAFLSSSSINNTTRAVNTAQGVNTASTQGVANSSTTVENLSDVVIYSFFASQPSIPQLDNEDL</sequence>
<reference evidence="1" key="2">
    <citation type="submission" date="2022-01" db="EMBL/GenBank/DDBJ databases">
        <authorList>
            <person name="Yamashiro T."/>
            <person name="Shiraishi A."/>
            <person name="Satake H."/>
            <person name="Nakayama K."/>
        </authorList>
    </citation>
    <scope>NUCLEOTIDE SEQUENCE</scope>
</reference>
<name>A0ABQ5GNJ0_9ASTR</name>
<keyword evidence="2" id="KW-1185">Reference proteome</keyword>
<accession>A0ABQ5GNJ0</accession>
<gene>
    <name evidence="1" type="ORF">Tco_1043614</name>
</gene>
<dbReference type="Pfam" id="PF14223">
    <property type="entry name" value="Retrotran_gag_2"/>
    <property type="match status" value="1"/>
</dbReference>
<protein>
    <submittedName>
        <fullName evidence="1">Uncharacterized protein</fullName>
    </submittedName>
</protein>
<dbReference type="PANTHER" id="PTHR33067">
    <property type="entry name" value="RNA-DIRECTED DNA POLYMERASE-RELATED"/>
    <property type="match status" value="1"/>
</dbReference>
<reference evidence="1" key="1">
    <citation type="journal article" date="2022" name="Int. J. Mol. Sci.">
        <title>Draft Genome of Tanacetum Coccineum: Genomic Comparison of Closely Related Tanacetum-Family Plants.</title>
        <authorList>
            <person name="Yamashiro T."/>
            <person name="Shiraishi A."/>
            <person name="Nakayama K."/>
            <person name="Satake H."/>
        </authorList>
    </citation>
    <scope>NUCLEOTIDE SEQUENCE</scope>
</reference>
<comment type="caution">
    <text evidence="1">The sequence shown here is derived from an EMBL/GenBank/DDBJ whole genome shotgun (WGS) entry which is preliminary data.</text>
</comment>
<evidence type="ECO:0000313" key="1">
    <source>
        <dbReference type="EMBL" id="GJT76889.1"/>
    </source>
</evidence>
<dbReference type="EMBL" id="BQNB010018664">
    <property type="protein sequence ID" value="GJT76889.1"/>
    <property type="molecule type" value="Genomic_DNA"/>
</dbReference>
<organism evidence="1 2">
    <name type="scientific">Tanacetum coccineum</name>
    <dbReference type="NCBI Taxonomy" id="301880"/>
    <lineage>
        <taxon>Eukaryota</taxon>
        <taxon>Viridiplantae</taxon>
        <taxon>Streptophyta</taxon>
        <taxon>Embryophyta</taxon>
        <taxon>Tracheophyta</taxon>
        <taxon>Spermatophyta</taxon>
        <taxon>Magnoliopsida</taxon>
        <taxon>eudicotyledons</taxon>
        <taxon>Gunneridae</taxon>
        <taxon>Pentapetalae</taxon>
        <taxon>asterids</taxon>
        <taxon>campanulids</taxon>
        <taxon>Asterales</taxon>
        <taxon>Asteraceae</taxon>
        <taxon>Asteroideae</taxon>
        <taxon>Anthemideae</taxon>
        <taxon>Anthemidinae</taxon>
        <taxon>Tanacetum</taxon>
    </lineage>
</organism>
<evidence type="ECO:0000313" key="2">
    <source>
        <dbReference type="Proteomes" id="UP001151760"/>
    </source>
</evidence>